<dbReference type="EMBL" id="LN515532">
    <property type="protein sequence ID" value="CEA16496.1"/>
    <property type="molecule type" value="Genomic_DNA"/>
</dbReference>
<dbReference type="STRING" id="1562970.ING2E5B_1752"/>
<dbReference type="CDD" id="cd06592">
    <property type="entry name" value="GH31_NET37"/>
    <property type="match status" value="1"/>
</dbReference>
<evidence type="ECO:0000256" key="2">
    <source>
        <dbReference type="ARBA" id="ARBA00022801"/>
    </source>
</evidence>
<feature type="signal peptide" evidence="5">
    <location>
        <begin position="1"/>
        <end position="32"/>
    </location>
</feature>
<accession>A0A098C249</accession>
<gene>
    <name evidence="8" type="ORF">ING2E5B_1752</name>
</gene>
<dbReference type="GO" id="GO:0004553">
    <property type="term" value="F:hydrolase activity, hydrolyzing O-glycosyl compounds"/>
    <property type="evidence" value="ECO:0007669"/>
    <property type="project" value="InterPro"/>
</dbReference>
<dbReference type="Gene3D" id="3.20.20.80">
    <property type="entry name" value="Glycosidases"/>
    <property type="match status" value="1"/>
</dbReference>
<feature type="domain" description="Glycoside hydrolase family 31 TIM barrel" evidence="6">
    <location>
        <begin position="159"/>
        <end position="318"/>
    </location>
</feature>
<organism evidence="8 9">
    <name type="scientific">Fermentimonas caenicola</name>
    <dbReference type="NCBI Taxonomy" id="1562970"/>
    <lineage>
        <taxon>Bacteria</taxon>
        <taxon>Pseudomonadati</taxon>
        <taxon>Bacteroidota</taxon>
        <taxon>Bacteroidia</taxon>
        <taxon>Bacteroidales</taxon>
        <taxon>Dysgonomonadaceae</taxon>
        <taxon>Fermentimonas</taxon>
    </lineage>
</organism>
<dbReference type="KEGG" id="pbt:ING2E5B_1752"/>
<dbReference type="PANTHER" id="PTHR43053">
    <property type="entry name" value="GLYCOSIDASE FAMILY 31"/>
    <property type="match status" value="1"/>
</dbReference>
<feature type="chain" id="PRO_5001938803" evidence="5">
    <location>
        <begin position="33"/>
        <end position="547"/>
    </location>
</feature>
<dbReference type="InterPro" id="IPR017853">
    <property type="entry name" value="GH"/>
</dbReference>
<keyword evidence="3 4" id="KW-0326">Glycosidase</keyword>
<dbReference type="HOGENOM" id="CLU_008294_2_0_10"/>
<reference evidence="8 9" key="1">
    <citation type="submission" date="2014-08" db="EMBL/GenBank/DDBJ databases">
        <authorList>
            <person name="Wibberg D."/>
        </authorList>
    </citation>
    <scope>NUCLEOTIDE SEQUENCE [LARGE SCALE GENOMIC DNA]</scope>
    <source>
        <strain evidence="9">ING2-E5B</strain>
    </source>
</reference>
<evidence type="ECO:0000256" key="3">
    <source>
        <dbReference type="ARBA" id="ARBA00023295"/>
    </source>
</evidence>
<evidence type="ECO:0000313" key="9">
    <source>
        <dbReference type="Proteomes" id="UP000032417"/>
    </source>
</evidence>
<proteinExistence type="inferred from homology"/>
<name>A0A098C249_9BACT</name>
<evidence type="ECO:0000313" key="8">
    <source>
        <dbReference type="EMBL" id="CEA16496.1"/>
    </source>
</evidence>
<evidence type="ECO:0000259" key="7">
    <source>
        <dbReference type="Pfam" id="PF21365"/>
    </source>
</evidence>
<evidence type="ECO:0000256" key="4">
    <source>
        <dbReference type="RuleBase" id="RU361185"/>
    </source>
</evidence>
<dbReference type="GO" id="GO:0005975">
    <property type="term" value="P:carbohydrate metabolic process"/>
    <property type="evidence" value="ECO:0007669"/>
    <property type="project" value="InterPro"/>
</dbReference>
<evidence type="ECO:0000256" key="5">
    <source>
        <dbReference type="SAM" id="SignalP"/>
    </source>
</evidence>
<comment type="similarity">
    <text evidence="1 4">Belongs to the glycosyl hydrolase 31 family.</text>
</comment>
<evidence type="ECO:0000256" key="1">
    <source>
        <dbReference type="ARBA" id="ARBA00007806"/>
    </source>
</evidence>
<dbReference type="Proteomes" id="UP000032417">
    <property type="component" value="Chromosome 1"/>
</dbReference>
<keyword evidence="9" id="KW-1185">Reference proteome</keyword>
<dbReference type="SUPFAM" id="SSF51011">
    <property type="entry name" value="Glycosyl hydrolase domain"/>
    <property type="match status" value="1"/>
</dbReference>
<dbReference type="InterPro" id="IPR050985">
    <property type="entry name" value="Alpha-glycosidase_related"/>
</dbReference>
<protein>
    <submittedName>
        <fullName evidence="8">Putative alpha-glucosidase II</fullName>
    </submittedName>
</protein>
<dbReference type="InterPro" id="IPR048395">
    <property type="entry name" value="Glyco_hydro_31_C"/>
</dbReference>
<sequence length="547" mass="63042">MLKRILSLSMLAKTTTLLMLTSMLIFCTSANQTDYNQIIEIEENELWYGAAVNEGEKMPFEKGYKANLNGNAYGNQASPLLISNKGRYIWSEAPFAFEFREKHIVISENSEPIHLEKNGNTLKEGYLGASGKYFPPKNKLPEMLLFTSPQYNTWIELIYNQNQKDILDYAHQIIDNGFPPGVLMIDDNWAPYYGRFEFRKDRFPDAKAMVDELHSLGFKVMIWICPFIRPDSEEARFLMKNKWVLMDNMGNIDLSWDKATKPAIVEWWNGFSMVMDFTNPEALGWFQEQLDFMMLEYGIDGFKLDAGDPEYYTHNVLSYKNVTSNEHARLWGELGLKYPLNEYRAMWKMGNEPLVERLRDKHHTWEDLQLLIPHITTAGLLGYSYSCPDMIGGGDYSSFIDVDSDKLDPKLIVRSAQCHALMPMMQFSVAPWRILDDVHFRAVKKAVELRQKFVPEIVKLAEESAKTGLPIVSNMEFMFPDQGFGDCKDQFMLGQNFLVAPIITTEDSREVRLPEGNWVDANGDIIEGGQTLSFDVPLDQLLWFRKL</sequence>
<dbReference type="InterPro" id="IPR000322">
    <property type="entry name" value="Glyco_hydro_31_TIM"/>
</dbReference>
<dbReference type="Gene3D" id="2.60.40.1180">
    <property type="entry name" value="Golgi alpha-mannosidase II"/>
    <property type="match status" value="1"/>
</dbReference>
<feature type="domain" description="Glycosyl hydrolase family 31 C-terminal" evidence="7">
    <location>
        <begin position="468"/>
        <end position="541"/>
    </location>
</feature>
<dbReference type="Pfam" id="PF01055">
    <property type="entry name" value="Glyco_hydro_31_2nd"/>
    <property type="match status" value="1"/>
</dbReference>
<dbReference type="PANTHER" id="PTHR43053:SF4">
    <property type="entry name" value="MYOGENESIS-REGULATING GLYCOSIDASE"/>
    <property type="match status" value="1"/>
</dbReference>
<dbReference type="PATRIC" id="fig|1562970.3.peg.1737"/>
<keyword evidence="5" id="KW-0732">Signal</keyword>
<keyword evidence="2 4" id="KW-0378">Hydrolase</keyword>
<dbReference type="SUPFAM" id="SSF51445">
    <property type="entry name" value="(Trans)glycosidases"/>
    <property type="match status" value="1"/>
</dbReference>
<dbReference type="InterPro" id="IPR013780">
    <property type="entry name" value="Glyco_hydro_b"/>
</dbReference>
<evidence type="ECO:0000259" key="6">
    <source>
        <dbReference type="Pfam" id="PF01055"/>
    </source>
</evidence>
<dbReference type="AlphaFoldDB" id="A0A098C249"/>
<dbReference type="Pfam" id="PF21365">
    <property type="entry name" value="Glyco_hydro_31_3rd"/>
    <property type="match status" value="1"/>
</dbReference>